<dbReference type="EMBL" id="JBITLV010000002">
    <property type="protein sequence ID" value="MFI7587083.1"/>
    <property type="molecule type" value="Genomic_DNA"/>
</dbReference>
<name>A0ABW8AL36_9ACTN</name>
<keyword evidence="5" id="KW-1185">Reference proteome</keyword>
<evidence type="ECO:0000256" key="1">
    <source>
        <dbReference type="ARBA" id="ARBA00006068"/>
    </source>
</evidence>
<dbReference type="InterPro" id="IPR050922">
    <property type="entry name" value="LytR/CpsA/Psr_CW_biosynth"/>
</dbReference>
<dbReference type="Gene3D" id="3.40.630.190">
    <property type="entry name" value="LCP protein"/>
    <property type="match status" value="1"/>
</dbReference>
<sequence length="423" mass="43991">MPPLARRANHRPLRWWRVVAAVAAVVVLAGVTGGVLVYRQLNGNIRSVDISSVKQPGASAAAPDDDPFAGRALNILVIGSDTRSGRTNCSVGGACSDSGINADVEMLVHVSKDRSNAGVVSIPRDTMTSLPACTDPDTERSVGVRYGQINSSLAYGAACTVASVEKLTGLSIDHFVMVDFAGVITMSDAVGGAEVCVDNSVYDPDSGLKLSKGTHTLVGRAALEFLRTRHGFGDGSDLGRTSTQHLYISALIRKLKSAGVLLNPVSVYQVAQAATKALTVDTDLASIGRLVKLAGVLNAVPSERITFVTMQTAADPANPNRVVMASSARKLFAAIRRDRSLSEPEASATPSPTPGASSSPSPTPGTTPGASKSALEGAHATTADDANTCAKVATGYVISYRWRRMTPQQAYADSPTVKDSDAA</sequence>
<protein>
    <submittedName>
        <fullName evidence="4">LCP family protein</fullName>
    </submittedName>
</protein>
<comment type="similarity">
    <text evidence="1">Belongs to the LytR/CpsA/Psr (LCP) family.</text>
</comment>
<organism evidence="4 5">
    <name type="scientific">Spongisporangium articulatum</name>
    <dbReference type="NCBI Taxonomy" id="3362603"/>
    <lineage>
        <taxon>Bacteria</taxon>
        <taxon>Bacillati</taxon>
        <taxon>Actinomycetota</taxon>
        <taxon>Actinomycetes</taxon>
        <taxon>Kineosporiales</taxon>
        <taxon>Kineosporiaceae</taxon>
        <taxon>Spongisporangium</taxon>
    </lineage>
</organism>
<accession>A0ABW8AL36</accession>
<feature type="compositionally biased region" description="Low complexity" evidence="2">
    <location>
        <begin position="343"/>
        <end position="371"/>
    </location>
</feature>
<evidence type="ECO:0000313" key="4">
    <source>
        <dbReference type="EMBL" id="MFI7587083.1"/>
    </source>
</evidence>
<dbReference type="RefSeq" id="WP_398278025.1">
    <property type="nucleotide sequence ID" value="NZ_JBITLV010000002.1"/>
</dbReference>
<dbReference type="InterPro" id="IPR004474">
    <property type="entry name" value="LytR_CpsA_psr"/>
</dbReference>
<evidence type="ECO:0000313" key="5">
    <source>
        <dbReference type="Proteomes" id="UP001612915"/>
    </source>
</evidence>
<dbReference type="Proteomes" id="UP001612915">
    <property type="component" value="Unassembled WGS sequence"/>
</dbReference>
<evidence type="ECO:0000256" key="2">
    <source>
        <dbReference type="SAM" id="MobiDB-lite"/>
    </source>
</evidence>
<proteinExistence type="inferred from homology"/>
<comment type="caution">
    <text evidence="4">The sequence shown here is derived from an EMBL/GenBank/DDBJ whole genome shotgun (WGS) entry which is preliminary data.</text>
</comment>
<reference evidence="4 5" key="1">
    <citation type="submission" date="2024-10" db="EMBL/GenBank/DDBJ databases">
        <title>The Natural Products Discovery Center: Release of the First 8490 Sequenced Strains for Exploring Actinobacteria Biosynthetic Diversity.</title>
        <authorList>
            <person name="Kalkreuter E."/>
            <person name="Kautsar S.A."/>
            <person name="Yang D."/>
            <person name="Bader C.D."/>
            <person name="Teijaro C.N."/>
            <person name="Fluegel L."/>
            <person name="Davis C.M."/>
            <person name="Simpson J.R."/>
            <person name="Lauterbach L."/>
            <person name="Steele A.D."/>
            <person name="Gui C."/>
            <person name="Meng S."/>
            <person name="Li G."/>
            <person name="Viehrig K."/>
            <person name="Ye F."/>
            <person name="Su P."/>
            <person name="Kiefer A.F."/>
            <person name="Nichols A."/>
            <person name="Cepeda A.J."/>
            <person name="Yan W."/>
            <person name="Fan B."/>
            <person name="Jiang Y."/>
            <person name="Adhikari A."/>
            <person name="Zheng C.-J."/>
            <person name="Schuster L."/>
            <person name="Cowan T.M."/>
            <person name="Smanski M.J."/>
            <person name="Chevrette M.G."/>
            <person name="De Carvalho L.P.S."/>
            <person name="Shen B."/>
        </authorList>
    </citation>
    <scope>NUCLEOTIDE SEQUENCE [LARGE SCALE GENOMIC DNA]</scope>
    <source>
        <strain evidence="4 5">NPDC049639</strain>
    </source>
</reference>
<feature type="region of interest" description="Disordered" evidence="2">
    <location>
        <begin position="339"/>
        <end position="386"/>
    </location>
</feature>
<dbReference type="Pfam" id="PF03816">
    <property type="entry name" value="LytR_cpsA_psr"/>
    <property type="match status" value="1"/>
</dbReference>
<feature type="domain" description="Cell envelope-related transcriptional attenuator" evidence="3">
    <location>
        <begin position="101"/>
        <end position="256"/>
    </location>
</feature>
<gene>
    <name evidence="4" type="ORF">ACIB24_08425</name>
</gene>
<dbReference type="NCBIfam" id="TIGR00350">
    <property type="entry name" value="lytR_cpsA_psr"/>
    <property type="match status" value="1"/>
</dbReference>
<dbReference type="PANTHER" id="PTHR33392:SF6">
    <property type="entry name" value="POLYISOPRENYL-TEICHOIC ACID--PEPTIDOGLYCAN TEICHOIC ACID TRANSFERASE TAGU"/>
    <property type="match status" value="1"/>
</dbReference>
<dbReference type="PANTHER" id="PTHR33392">
    <property type="entry name" value="POLYISOPRENYL-TEICHOIC ACID--PEPTIDOGLYCAN TEICHOIC ACID TRANSFERASE TAGU"/>
    <property type="match status" value="1"/>
</dbReference>
<evidence type="ECO:0000259" key="3">
    <source>
        <dbReference type="Pfam" id="PF03816"/>
    </source>
</evidence>